<evidence type="ECO:0000313" key="3">
    <source>
        <dbReference type="Proteomes" id="UP000249829"/>
    </source>
</evidence>
<proteinExistence type="predicted"/>
<organism evidence="2 3">
    <name type="scientific">Aspergillus violaceofuscus (strain CBS 115571)</name>
    <dbReference type="NCBI Taxonomy" id="1450538"/>
    <lineage>
        <taxon>Eukaryota</taxon>
        <taxon>Fungi</taxon>
        <taxon>Dikarya</taxon>
        <taxon>Ascomycota</taxon>
        <taxon>Pezizomycotina</taxon>
        <taxon>Eurotiomycetes</taxon>
        <taxon>Eurotiomycetidae</taxon>
        <taxon>Eurotiales</taxon>
        <taxon>Aspergillaceae</taxon>
        <taxon>Aspergillus</taxon>
    </lineage>
</organism>
<accession>A0A2V5GX20</accession>
<name>A0A2V5GX20_ASPV1</name>
<reference evidence="2 3" key="1">
    <citation type="submission" date="2018-02" db="EMBL/GenBank/DDBJ databases">
        <title>The genomes of Aspergillus section Nigri reveals drivers in fungal speciation.</title>
        <authorList>
            <consortium name="DOE Joint Genome Institute"/>
            <person name="Vesth T.C."/>
            <person name="Nybo J."/>
            <person name="Theobald S."/>
            <person name="Brandl J."/>
            <person name="Frisvad J.C."/>
            <person name="Nielsen K.F."/>
            <person name="Lyhne E.K."/>
            <person name="Kogle M.E."/>
            <person name="Kuo A."/>
            <person name="Riley R."/>
            <person name="Clum A."/>
            <person name="Nolan M."/>
            <person name="Lipzen A."/>
            <person name="Salamov A."/>
            <person name="Henrissat B."/>
            <person name="Wiebenga A."/>
            <person name="De vries R.P."/>
            <person name="Grigoriev I.V."/>
            <person name="Mortensen U.H."/>
            <person name="Andersen M.R."/>
            <person name="Baker S.E."/>
        </authorList>
    </citation>
    <scope>NUCLEOTIDE SEQUENCE [LARGE SCALE GENOMIC DNA]</scope>
    <source>
        <strain evidence="2 3">CBS 115571</strain>
    </source>
</reference>
<dbReference type="Proteomes" id="UP000249829">
    <property type="component" value="Unassembled WGS sequence"/>
</dbReference>
<evidence type="ECO:0000313" key="2">
    <source>
        <dbReference type="EMBL" id="PYI15925.1"/>
    </source>
</evidence>
<gene>
    <name evidence="2" type="ORF">BO99DRAFT_435958</name>
</gene>
<protein>
    <submittedName>
        <fullName evidence="2">Uncharacterized protein</fullName>
    </submittedName>
</protein>
<feature type="region of interest" description="Disordered" evidence="1">
    <location>
        <begin position="95"/>
        <end position="127"/>
    </location>
</feature>
<evidence type="ECO:0000256" key="1">
    <source>
        <dbReference type="SAM" id="MobiDB-lite"/>
    </source>
</evidence>
<dbReference type="AlphaFoldDB" id="A0A2V5GX20"/>
<feature type="compositionally biased region" description="Pro residues" evidence="1">
    <location>
        <begin position="114"/>
        <end position="127"/>
    </location>
</feature>
<dbReference type="EMBL" id="KZ825177">
    <property type="protein sequence ID" value="PYI15925.1"/>
    <property type="molecule type" value="Genomic_DNA"/>
</dbReference>
<sequence length="189" mass="21067">MAGVMPSASAPKEMPTKNQAFRDIFAQFMRGEDMDKKSIKKNFRTATKPLREDTLHRAHIIVPYALYGRPAANPLRDQLAMSLFARLVPAAALSLKTTAPPRPRPRPSLLSPTRRPPPMRPPTPLPLPPSFLREPLLGPAEIVFGNSVHYDKHCGSRRCPKAYNAWTSPASCWHTQPAGPDWVGRITQM</sequence>
<keyword evidence="3" id="KW-1185">Reference proteome</keyword>